<dbReference type="GO" id="GO:0003755">
    <property type="term" value="F:peptidyl-prolyl cis-trans isomerase activity"/>
    <property type="evidence" value="ECO:0007669"/>
    <property type="project" value="UniProtKB-UniRule"/>
</dbReference>
<dbReference type="SUPFAM" id="SSF102735">
    <property type="entry name" value="Trigger factor ribosome-binding domain"/>
    <property type="match status" value="1"/>
</dbReference>
<dbReference type="AlphaFoldDB" id="A0A2A9CPQ1"/>
<keyword evidence="5 11" id="KW-0132">Cell division</keyword>
<evidence type="ECO:0000313" key="16">
    <source>
        <dbReference type="EMBL" id="PFG16065.1"/>
    </source>
</evidence>
<evidence type="ECO:0000256" key="2">
    <source>
        <dbReference type="ARBA" id="ARBA00005464"/>
    </source>
</evidence>
<dbReference type="Proteomes" id="UP000226079">
    <property type="component" value="Unassembled WGS sequence"/>
</dbReference>
<gene>
    <name evidence="11" type="primary">tig</name>
    <name evidence="16" type="ORF">ATK74_0595</name>
</gene>
<dbReference type="Pfam" id="PF05697">
    <property type="entry name" value="Trigger_N"/>
    <property type="match status" value="1"/>
</dbReference>
<dbReference type="Gene3D" id="3.30.70.1050">
    <property type="entry name" value="Trigger factor ribosome-binding domain"/>
    <property type="match status" value="1"/>
</dbReference>
<dbReference type="PANTHER" id="PTHR30560:SF3">
    <property type="entry name" value="TRIGGER FACTOR-LIKE PROTEIN TIG, CHLOROPLASTIC"/>
    <property type="match status" value="1"/>
</dbReference>
<dbReference type="HAMAP" id="MF_00303">
    <property type="entry name" value="Trigger_factor_Tig"/>
    <property type="match status" value="1"/>
</dbReference>
<evidence type="ECO:0000259" key="15">
    <source>
        <dbReference type="PROSITE" id="PS50059"/>
    </source>
</evidence>
<comment type="catalytic activity">
    <reaction evidence="1 11 12">
        <text>[protein]-peptidylproline (omega=180) = [protein]-peptidylproline (omega=0)</text>
        <dbReference type="Rhea" id="RHEA:16237"/>
        <dbReference type="Rhea" id="RHEA-COMP:10747"/>
        <dbReference type="Rhea" id="RHEA-COMP:10748"/>
        <dbReference type="ChEBI" id="CHEBI:83833"/>
        <dbReference type="ChEBI" id="CHEBI:83834"/>
        <dbReference type="EC" id="5.2.1.8"/>
    </reaction>
</comment>
<evidence type="ECO:0000256" key="11">
    <source>
        <dbReference type="HAMAP-Rule" id="MF_00303"/>
    </source>
</evidence>
<dbReference type="Pfam" id="PF05698">
    <property type="entry name" value="Trigger_C"/>
    <property type="match status" value="1"/>
</dbReference>
<dbReference type="InterPro" id="IPR046357">
    <property type="entry name" value="PPIase_dom_sf"/>
</dbReference>
<dbReference type="InterPro" id="IPR001179">
    <property type="entry name" value="PPIase_FKBP_dom"/>
</dbReference>
<evidence type="ECO:0000256" key="8">
    <source>
        <dbReference type="ARBA" id="ARBA00023235"/>
    </source>
</evidence>
<evidence type="ECO:0000256" key="12">
    <source>
        <dbReference type="PROSITE-ProRule" id="PRU00277"/>
    </source>
</evidence>
<keyword evidence="7 11" id="KW-0143">Chaperone</keyword>
<dbReference type="PANTHER" id="PTHR30560">
    <property type="entry name" value="TRIGGER FACTOR CHAPERONE AND PEPTIDYL-PROLYL CIS/TRANS ISOMERASE"/>
    <property type="match status" value="1"/>
</dbReference>
<proteinExistence type="inferred from homology"/>
<dbReference type="PIRSF" id="PIRSF003095">
    <property type="entry name" value="Trigger_factor"/>
    <property type="match status" value="1"/>
</dbReference>
<dbReference type="GO" id="GO:0051301">
    <property type="term" value="P:cell division"/>
    <property type="evidence" value="ECO:0007669"/>
    <property type="project" value="UniProtKB-KW"/>
</dbReference>
<dbReference type="Pfam" id="PF00254">
    <property type="entry name" value="FKBP_C"/>
    <property type="match status" value="1"/>
</dbReference>
<dbReference type="InterPro" id="IPR027304">
    <property type="entry name" value="Trigger_fact/SurA_dom_sf"/>
</dbReference>
<dbReference type="RefSeq" id="WP_098459642.1">
    <property type="nucleotide sequence ID" value="NZ_PDJC01000001.1"/>
</dbReference>
<dbReference type="Gene3D" id="1.10.3120.10">
    <property type="entry name" value="Trigger factor, C-terminal domain"/>
    <property type="match status" value="1"/>
</dbReference>
<dbReference type="PROSITE" id="PS50059">
    <property type="entry name" value="FKBP_PPIASE"/>
    <property type="match status" value="1"/>
</dbReference>
<name>A0A2A9CPQ1_9ACTN</name>
<evidence type="ECO:0000256" key="9">
    <source>
        <dbReference type="ARBA" id="ARBA00023306"/>
    </source>
</evidence>
<comment type="caution">
    <text evidence="16">The sequence shown here is derived from an EMBL/GenBank/DDBJ whole genome shotgun (WGS) entry which is preliminary data.</text>
</comment>
<dbReference type="GO" id="GO:0043022">
    <property type="term" value="F:ribosome binding"/>
    <property type="evidence" value="ECO:0007669"/>
    <property type="project" value="TreeGrafter"/>
</dbReference>
<keyword evidence="9 11" id="KW-0131">Cell cycle</keyword>
<evidence type="ECO:0000256" key="10">
    <source>
        <dbReference type="ARBA" id="ARBA00029986"/>
    </source>
</evidence>
<evidence type="ECO:0000256" key="5">
    <source>
        <dbReference type="ARBA" id="ARBA00022618"/>
    </source>
</evidence>
<comment type="similarity">
    <text evidence="2 11 13">Belongs to the FKBP-type PPIase family. Tig subfamily.</text>
</comment>
<keyword evidence="8 11" id="KW-0413">Isomerase</keyword>
<dbReference type="InterPro" id="IPR005215">
    <property type="entry name" value="Trig_fac"/>
</dbReference>
<keyword evidence="14" id="KW-0175">Coiled coil</keyword>
<dbReference type="GO" id="GO:0015031">
    <property type="term" value="P:protein transport"/>
    <property type="evidence" value="ECO:0007669"/>
    <property type="project" value="UniProtKB-UniRule"/>
</dbReference>
<evidence type="ECO:0000256" key="4">
    <source>
        <dbReference type="ARBA" id="ARBA00016902"/>
    </source>
</evidence>
<evidence type="ECO:0000256" key="14">
    <source>
        <dbReference type="SAM" id="Coils"/>
    </source>
</evidence>
<dbReference type="SUPFAM" id="SSF109998">
    <property type="entry name" value="Triger factor/SurA peptide-binding domain-like"/>
    <property type="match status" value="1"/>
</dbReference>
<dbReference type="GO" id="GO:0044183">
    <property type="term" value="F:protein folding chaperone"/>
    <property type="evidence" value="ECO:0007669"/>
    <property type="project" value="TreeGrafter"/>
</dbReference>
<dbReference type="InterPro" id="IPR008880">
    <property type="entry name" value="Trigger_fac_C"/>
</dbReference>
<evidence type="ECO:0000256" key="6">
    <source>
        <dbReference type="ARBA" id="ARBA00023110"/>
    </source>
</evidence>
<dbReference type="InterPro" id="IPR036611">
    <property type="entry name" value="Trigger_fac_ribosome-bd_sf"/>
</dbReference>
<dbReference type="SUPFAM" id="SSF54534">
    <property type="entry name" value="FKBP-like"/>
    <property type="match status" value="1"/>
</dbReference>
<keyword evidence="6 11" id="KW-0697">Rotamase</keyword>
<dbReference type="GO" id="GO:0051083">
    <property type="term" value="P:'de novo' cotranslational protein folding"/>
    <property type="evidence" value="ECO:0007669"/>
    <property type="project" value="TreeGrafter"/>
</dbReference>
<organism evidence="16 17">
    <name type="scientific">Propionicimonas paludicola</name>
    <dbReference type="NCBI Taxonomy" id="185243"/>
    <lineage>
        <taxon>Bacteria</taxon>
        <taxon>Bacillati</taxon>
        <taxon>Actinomycetota</taxon>
        <taxon>Actinomycetes</taxon>
        <taxon>Propionibacteriales</taxon>
        <taxon>Nocardioidaceae</taxon>
        <taxon>Propionicimonas</taxon>
    </lineage>
</organism>
<feature type="domain" description="PPIase FKBP-type" evidence="15">
    <location>
        <begin position="162"/>
        <end position="214"/>
    </location>
</feature>
<dbReference type="EC" id="5.2.1.8" evidence="3 11"/>
<keyword evidence="11" id="KW-0963">Cytoplasm</keyword>
<feature type="coiled-coil region" evidence="14">
    <location>
        <begin position="256"/>
        <end position="297"/>
    </location>
</feature>
<dbReference type="InterPro" id="IPR008881">
    <property type="entry name" value="Trigger_fac_ribosome-bd_bac"/>
</dbReference>
<dbReference type="GO" id="GO:0005737">
    <property type="term" value="C:cytoplasm"/>
    <property type="evidence" value="ECO:0007669"/>
    <property type="project" value="UniProtKB-SubCell"/>
</dbReference>
<dbReference type="NCBIfam" id="TIGR00115">
    <property type="entry name" value="tig"/>
    <property type="match status" value="1"/>
</dbReference>
<protein>
    <recommendedName>
        <fullName evidence="4 11">Trigger factor</fullName>
        <shortName evidence="11">TF</shortName>
        <ecNumber evidence="3 11">5.2.1.8</ecNumber>
    </recommendedName>
    <alternativeName>
        <fullName evidence="10 11">PPIase</fullName>
    </alternativeName>
</protein>
<evidence type="ECO:0000256" key="7">
    <source>
        <dbReference type="ARBA" id="ARBA00023186"/>
    </source>
</evidence>
<dbReference type="Gene3D" id="3.10.50.40">
    <property type="match status" value="1"/>
</dbReference>
<dbReference type="GO" id="GO:0043335">
    <property type="term" value="P:protein unfolding"/>
    <property type="evidence" value="ECO:0007669"/>
    <property type="project" value="TreeGrafter"/>
</dbReference>
<comment type="function">
    <text evidence="11">Involved in protein export. Acts as a chaperone by maintaining the newly synthesized protein in an open conformation. Functions as a peptidyl-prolyl cis-trans isomerase.</text>
</comment>
<evidence type="ECO:0000256" key="1">
    <source>
        <dbReference type="ARBA" id="ARBA00000971"/>
    </source>
</evidence>
<dbReference type="EMBL" id="PDJC01000001">
    <property type="protein sequence ID" value="PFG16065.1"/>
    <property type="molecule type" value="Genomic_DNA"/>
</dbReference>
<dbReference type="OrthoDB" id="9767721at2"/>
<comment type="domain">
    <text evidence="11">Consists of 3 domains; the N-terminus binds the ribosome, the middle domain has PPIase activity, while the C-terminus has intrinsic chaperone activity on its own.</text>
</comment>
<evidence type="ECO:0000313" key="17">
    <source>
        <dbReference type="Proteomes" id="UP000226079"/>
    </source>
</evidence>
<comment type="subcellular location">
    <subcellularLocation>
        <location evidence="11">Cytoplasm</location>
    </subcellularLocation>
    <text evidence="11">About half TF is bound to the ribosome near the polypeptide exit tunnel while the other half is free in the cytoplasm.</text>
</comment>
<evidence type="ECO:0000256" key="3">
    <source>
        <dbReference type="ARBA" id="ARBA00013194"/>
    </source>
</evidence>
<keyword evidence="17" id="KW-1185">Reference proteome</keyword>
<accession>A0A2A9CPQ1</accession>
<sequence length="448" mass="48748">MPSTVEQLNPSRVKLTIEIPFADLKPHLDKAYREIASQVSIPGFRKGKVPNLVIDQRFGRAAVLQEAINAALPTAYEAAIIESEIVPLGEPAIEVTKLEDGDVIEFTAETDVRPEFSVPDFAKLKATVEPLREVEAEVAERIDLLRRRFATSVEVDRAAADGDQVVIDLVGTRDGEPLEDATADGVSYVLGSGGMIDGLEEAVIGLKAGDTAEFSSTLVGGAFEGEPADIKVTVKKVNEQKLPELDDEFASMISEFDTVEEMKDDLAKAVEQLLANEQQAEGRNKVLEALVAAAELELPETFLSSQLAAQRSQIETQLAQAGLTLERYLTQSQDDAGTPEEFWKRQDEGLERALKAQLILDKIAEDNEVTTEQSDLTQLIVSKAAANGTSPEQELQHMMEHGHANEWLGEIRRNKALGLVLDKAKIVDTAGKKVTLTAPEAADTLPEE</sequence>
<reference evidence="16 17" key="1">
    <citation type="submission" date="2017-10" db="EMBL/GenBank/DDBJ databases">
        <title>Sequencing the genomes of 1000 actinobacteria strains.</title>
        <authorList>
            <person name="Klenk H.-P."/>
        </authorList>
    </citation>
    <scope>NUCLEOTIDE SEQUENCE [LARGE SCALE GENOMIC DNA]</scope>
    <source>
        <strain evidence="16 17">DSM 15597</strain>
    </source>
</reference>
<dbReference type="InterPro" id="IPR037041">
    <property type="entry name" value="Trigger_fac_C_sf"/>
</dbReference>
<evidence type="ECO:0000256" key="13">
    <source>
        <dbReference type="RuleBase" id="RU003914"/>
    </source>
</evidence>